<evidence type="ECO:0000313" key="4">
    <source>
        <dbReference type="Proteomes" id="UP000597762"/>
    </source>
</evidence>
<proteinExistence type="predicted"/>
<accession>A0A812D2B0</accession>
<keyword evidence="4" id="KW-1185">Reference proteome</keyword>
<dbReference type="Proteomes" id="UP000597762">
    <property type="component" value="Unassembled WGS sequence"/>
</dbReference>
<gene>
    <name evidence="3" type="ORF">SPHA_47463</name>
</gene>
<dbReference type="AlphaFoldDB" id="A0A812D2B0"/>
<sequence length="208" mass="22824">MIFIFLSHIIFLAMLQPDFHTVAAGISHLNAEANPMTSTIQSLDVRNSQNKASLMGVHQIQSLLGRQTKKSVFSDKTQSNSPQILPLLKNRQSLTNLGGKRNPPTNAAAQSWGKNHSYLNRKPAGPVGAETSPTAKTALRFQRTLPFVNSNNVINRGFNFYPALMDMDCNTFDIPQMCSSSQDCMSPGYCFQGLQGTSGICCFPGYMD</sequence>
<evidence type="ECO:0000313" key="3">
    <source>
        <dbReference type="EMBL" id="CAE1289075.1"/>
    </source>
</evidence>
<feature type="chain" id="PRO_5032434203" evidence="2">
    <location>
        <begin position="25"/>
        <end position="208"/>
    </location>
</feature>
<organism evidence="3 4">
    <name type="scientific">Acanthosepion pharaonis</name>
    <name type="common">Pharaoh cuttlefish</name>
    <name type="synonym">Sepia pharaonis</name>
    <dbReference type="NCBI Taxonomy" id="158019"/>
    <lineage>
        <taxon>Eukaryota</taxon>
        <taxon>Metazoa</taxon>
        <taxon>Spiralia</taxon>
        <taxon>Lophotrochozoa</taxon>
        <taxon>Mollusca</taxon>
        <taxon>Cephalopoda</taxon>
        <taxon>Coleoidea</taxon>
        <taxon>Decapodiformes</taxon>
        <taxon>Sepiida</taxon>
        <taxon>Sepiina</taxon>
        <taxon>Sepiidae</taxon>
        <taxon>Acanthosepion</taxon>
    </lineage>
</organism>
<dbReference type="EMBL" id="CAHIKZ030002574">
    <property type="protein sequence ID" value="CAE1289075.1"/>
    <property type="molecule type" value="Genomic_DNA"/>
</dbReference>
<feature type="signal peptide" evidence="2">
    <location>
        <begin position="1"/>
        <end position="24"/>
    </location>
</feature>
<name>A0A812D2B0_ACAPH</name>
<evidence type="ECO:0000256" key="1">
    <source>
        <dbReference type="SAM" id="MobiDB-lite"/>
    </source>
</evidence>
<protein>
    <submittedName>
        <fullName evidence="3">Uncharacterized protein</fullName>
    </submittedName>
</protein>
<evidence type="ECO:0000256" key="2">
    <source>
        <dbReference type="SAM" id="SignalP"/>
    </source>
</evidence>
<keyword evidence="2" id="KW-0732">Signal</keyword>
<reference evidence="3" key="1">
    <citation type="submission" date="2021-01" db="EMBL/GenBank/DDBJ databases">
        <authorList>
            <person name="Li R."/>
            <person name="Bekaert M."/>
        </authorList>
    </citation>
    <scope>NUCLEOTIDE SEQUENCE</scope>
    <source>
        <strain evidence="3">Farmed</strain>
    </source>
</reference>
<feature type="region of interest" description="Disordered" evidence="1">
    <location>
        <begin position="94"/>
        <end position="131"/>
    </location>
</feature>
<comment type="caution">
    <text evidence="3">The sequence shown here is derived from an EMBL/GenBank/DDBJ whole genome shotgun (WGS) entry which is preliminary data.</text>
</comment>
<feature type="compositionally biased region" description="Polar residues" evidence="1">
    <location>
        <begin position="103"/>
        <end position="118"/>
    </location>
</feature>